<sequence length="101" mass="11269">MERRVEVGTAKTKDGMTCSIQLGATVACRRAIYKSSMHKRLVARSVREIEPARVENAIGSCLRSSGKTRWRSVGTVYPRYPQLVAVFVEKARSGRDINELA</sequence>
<name>A0A512N8Q9_9HYPH</name>
<reference evidence="1 2" key="1">
    <citation type="submission" date="2019-07" db="EMBL/GenBank/DDBJ databases">
        <title>Whole genome shotgun sequence of Reyranella soli NBRC 108950.</title>
        <authorList>
            <person name="Hosoyama A."/>
            <person name="Uohara A."/>
            <person name="Ohji S."/>
            <person name="Ichikawa N."/>
        </authorList>
    </citation>
    <scope>NUCLEOTIDE SEQUENCE [LARGE SCALE GENOMIC DNA]</scope>
    <source>
        <strain evidence="1 2">NBRC 108950</strain>
    </source>
</reference>
<comment type="caution">
    <text evidence="1">The sequence shown here is derived from an EMBL/GenBank/DDBJ whole genome shotgun (WGS) entry which is preliminary data.</text>
</comment>
<keyword evidence="2" id="KW-1185">Reference proteome</keyword>
<organism evidence="1 2">
    <name type="scientific">Reyranella soli</name>
    <dbReference type="NCBI Taxonomy" id="1230389"/>
    <lineage>
        <taxon>Bacteria</taxon>
        <taxon>Pseudomonadati</taxon>
        <taxon>Pseudomonadota</taxon>
        <taxon>Alphaproteobacteria</taxon>
        <taxon>Hyphomicrobiales</taxon>
        <taxon>Reyranellaceae</taxon>
        <taxon>Reyranella</taxon>
    </lineage>
</organism>
<dbReference type="EMBL" id="BKAJ01000037">
    <property type="protein sequence ID" value="GEP55364.1"/>
    <property type="molecule type" value="Genomic_DNA"/>
</dbReference>
<dbReference type="AlphaFoldDB" id="A0A512N8Q9"/>
<dbReference type="Proteomes" id="UP000321058">
    <property type="component" value="Unassembled WGS sequence"/>
</dbReference>
<dbReference type="PROSITE" id="PS51257">
    <property type="entry name" value="PROKAR_LIPOPROTEIN"/>
    <property type="match status" value="1"/>
</dbReference>
<evidence type="ECO:0000313" key="1">
    <source>
        <dbReference type="EMBL" id="GEP55364.1"/>
    </source>
</evidence>
<protein>
    <submittedName>
        <fullName evidence="1">Uncharacterized protein</fullName>
    </submittedName>
</protein>
<accession>A0A512N8Q9</accession>
<proteinExistence type="predicted"/>
<evidence type="ECO:0000313" key="2">
    <source>
        <dbReference type="Proteomes" id="UP000321058"/>
    </source>
</evidence>
<gene>
    <name evidence="1" type="ORF">RSO01_25300</name>
</gene>